<gene>
    <name evidence="22" type="primary">LOC107790515</name>
</gene>
<evidence type="ECO:0000256" key="14">
    <source>
        <dbReference type="ARBA" id="ARBA00023242"/>
    </source>
</evidence>
<evidence type="ECO:0000256" key="4">
    <source>
        <dbReference type="ARBA" id="ARBA00009028"/>
    </source>
</evidence>
<keyword evidence="9 17" id="KW-0227">DNA damage</keyword>
<dbReference type="InterPro" id="IPR029052">
    <property type="entry name" value="Metallo-depent_PP-like"/>
</dbReference>
<dbReference type="GO" id="GO:0005694">
    <property type="term" value="C:chromosome"/>
    <property type="evidence" value="ECO:0007669"/>
    <property type="project" value="UniProtKB-SubCell"/>
</dbReference>
<evidence type="ECO:0000256" key="17">
    <source>
        <dbReference type="PIRNR" id="PIRNR000882"/>
    </source>
</evidence>
<comment type="subcellular location">
    <subcellularLocation>
        <location evidence="3">Chromosome</location>
    </subcellularLocation>
    <subcellularLocation>
        <location evidence="2 17">Nucleus</location>
    </subcellularLocation>
</comment>
<dbReference type="Gene3D" id="3.60.21.10">
    <property type="match status" value="1"/>
</dbReference>
<organism evidence="22">
    <name type="scientific">Nicotiana tabacum</name>
    <name type="common">Common tobacco</name>
    <dbReference type="NCBI Taxonomy" id="4097"/>
    <lineage>
        <taxon>Eukaryota</taxon>
        <taxon>Viridiplantae</taxon>
        <taxon>Streptophyta</taxon>
        <taxon>Embryophyta</taxon>
        <taxon>Tracheophyta</taxon>
        <taxon>Spermatophyta</taxon>
        <taxon>Magnoliopsida</taxon>
        <taxon>eudicotyledons</taxon>
        <taxon>Gunneridae</taxon>
        <taxon>Pentapetalae</taxon>
        <taxon>asterids</taxon>
        <taxon>lamiids</taxon>
        <taxon>Solanales</taxon>
        <taxon>Solanaceae</taxon>
        <taxon>Nicotianoideae</taxon>
        <taxon>Nicotianeae</taxon>
        <taxon>Nicotiana</taxon>
    </lineage>
</organism>
<evidence type="ECO:0000256" key="5">
    <source>
        <dbReference type="ARBA" id="ARBA00022454"/>
    </source>
</evidence>
<dbReference type="InterPro" id="IPR003701">
    <property type="entry name" value="Mre11"/>
</dbReference>
<dbReference type="OrthoDB" id="30417at2759"/>
<dbReference type="SUPFAM" id="SSF56300">
    <property type="entry name" value="Metallo-dependent phosphatases"/>
    <property type="match status" value="1"/>
</dbReference>
<evidence type="ECO:0000256" key="18">
    <source>
        <dbReference type="PIRSR" id="PIRSR000882-1"/>
    </source>
</evidence>
<comment type="subunit">
    <text evidence="16">Component of the MRN complex composed of two heterodimers RAD50/MRE11 associated with a single NBS1.</text>
</comment>
<dbReference type="RefSeq" id="XP_016467933.1">
    <property type="nucleotide sequence ID" value="XM_016612447.1"/>
</dbReference>
<feature type="active site" description="Proton donor" evidence="18">
    <location>
        <position position="128"/>
    </location>
</feature>
<dbReference type="GO" id="GO:0006302">
    <property type="term" value="P:double-strand break repair"/>
    <property type="evidence" value="ECO:0007669"/>
    <property type="project" value="UniProtKB-UniRule"/>
</dbReference>
<evidence type="ECO:0000259" key="21">
    <source>
        <dbReference type="SMART" id="SM01347"/>
    </source>
</evidence>
<dbReference type="Pfam" id="PF04152">
    <property type="entry name" value="Mre11_DNA_bind"/>
    <property type="match status" value="1"/>
</dbReference>
<dbReference type="PANTHER" id="PTHR10139:SF1">
    <property type="entry name" value="DOUBLE-STRAND BREAK REPAIR PROTEIN MRE11"/>
    <property type="match status" value="1"/>
</dbReference>
<name>A0A1S3ZUD6_TOBAC</name>
<evidence type="ECO:0000256" key="10">
    <source>
        <dbReference type="ARBA" id="ARBA00022801"/>
    </source>
</evidence>
<dbReference type="GO" id="GO:0051321">
    <property type="term" value="P:meiotic cell cycle"/>
    <property type="evidence" value="ECO:0007669"/>
    <property type="project" value="UniProtKB-KW"/>
</dbReference>
<feature type="compositionally biased region" description="Basic and acidic residues" evidence="20">
    <location>
        <begin position="526"/>
        <end position="535"/>
    </location>
</feature>
<keyword evidence="15 17" id="KW-0469">Meiosis</keyword>
<keyword evidence="6 17" id="KW-0540">Nuclease</keyword>
<comment type="cofactor">
    <cofactor evidence="1 17">
        <name>Mn(2+)</name>
        <dbReference type="ChEBI" id="CHEBI:29035"/>
    </cofactor>
</comment>
<comment type="function">
    <text evidence="17">Core component of the MRN complex, which plays a central role in double-strand break (DSB) repair, DNA recombination, maintenance of telomere integrity and meiosis. The MRN complex is involved in the repair of DNA double-strand breaks (DSBs) via homologous recombination (HR), an error-free mechanism which primarily occurs during S and G2 phases. The complex (1) mediates the end resection of damaged DNA, which generates proper single-stranded DNA, a key initial steps in HR, and is (2) required for the recruitment of other repair factors and efficient activation of ATM and ATR upon DNA damage. Within the MRN complex, MRE11 possesses both single-strand endonuclease activity and double-strand-specific 3'-5' exonuclease activity. MRE11 first endonucleolytically cleaves the 5' strand at DNA DSB ends to prevent non-homologous end joining (NHEJ) and licence HR. It then generates a single-stranded DNA gap via 3' to 5' exonucleolytic degradation, which is required for single-strand invasion and recombination.</text>
</comment>
<proteinExistence type="inferred from homology"/>
<dbReference type="FunFam" id="3.60.21.10:FF:000019">
    <property type="entry name" value="Double-strand break repair protein"/>
    <property type="match status" value="1"/>
</dbReference>
<accession>A0A1S3ZUD6</accession>
<dbReference type="FunFam" id="3.30.110.110:FF:000002">
    <property type="entry name" value="Double-strand break repair protein"/>
    <property type="match status" value="1"/>
</dbReference>
<dbReference type="GO" id="GO:0030870">
    <property type="term" value="C:Mre11 complex"/>
    <property type="evidence" value="ECO:0007669"/>
    <property type="project" value="UniProtKB-UniRule"/>
</dbReference>
<feature type="region of interest" description="Disordered" evidence="20">
    <location>
        <begin position="507"/>
        <end position="611"/>
    </location>
</feature>
<keyword evidence="14 17" id="KW-0539">Nucleus</keyword>
<dbReference type="InterPro" id="IPR004843">
    <property type="entry name" value="Calcineurin-like_PHP"/>
</dbReference>
<evidence type="ECO:0000256" key="13">
    <source>
        <dbReference type="ARBA" id="ARBA00023211"/>
    </source>
</evidence>
<dbReference type="GO" id="GO:0008296">
    <property type="term" value="F:3'-5'-DNA exonuclease activity"/>
    <property type="evidence" value="ECO:0007669"/>
    <property type="project" value="InterPro"/>
</dbReference>
<feature type="compositionally biased region" description="Basic residues" evidence="20">
    <location>
        <begin position="587"/>
        <end position="597"/>
    </location>
</feature>
<evidence type="ECO:0000313" key="22">
    <source>
        <dbReference type="RefSeq" id="XP_016467933.1"/>
    </source>
</evidence>
<feature type="compositionally biased region" description="Polar residues" evidence="20">
    <location>
        <begin position="599"/>
        <end position="609"/>
    </location>
</feature>
<evidence type="ECO:0000256" key="6">
    <source>
        <dbReference type="ARBA" id="ARBA00022722"/>
    </source>
</evidence>
<dbReference type="NCBIfam" id="TIGR00583">
    <property type="entry name" value="mre11"/>
    <property type="match status" value="1"/>
</dbReference>
<keyword evidence="8 17" id="KW-0255">Endonuclease</keyword>
<dbReference type="InterPro" id="IPR038487">
    <property type="entry name" value="Mre11_capping_dom"/>
</dbReference>
<evidence type="ECO:0000256" key="1">
    <source>
        <dbReference type="ARBA" id="ARBA00001936"/>
    </source>
</evidence>
<evidence type="ECO:0000256" key="15">
    <source>
        <dbReference type="ARBA" id="ARBA00023254"/>
    </source>
</evidence>
<keyword evidence="7" id="KW-0479">Metal-binding</keyword>
<keyword evidence="10 17" id="KW-0378">Hydrolase</keyword>
<dbReference type="InterPro" id="IPR007281">
    <property type="entry name" value="Mre11_DNA-bd"/>
</dbReference>
<sequence>MDDSSREEEIDTVKILVATDCHLGYMEKDEVRRHDSFQAFEEICSIAEKKQVDFVLLGGDLFHENKPSRSTLVKAIEILRRYCLNDRPVQFQVVSDQTVNFANMFGHVNYEDPHFNVGLPVFSIHGNHDDPAGVDNLSAVDILSACNLVNYFGKMDLGGSGVGQIALYPILIRKGSTSVALYGLGNIRDERLNRMFQTPHAVQWMRPEAQERCQVSDWFNILVLHQNRVKTNPKNAINEHFLPRFLDFIVWGHEHECLVDPQEVPGMGFHITQPGSSVATSLIEGESKQKHVLLLEIKGNQYRPTKIPLNSVRPFEYTEVVLKDEPDIDPNDHSSILEHLDSVVRKLIERSNQKANTESVVKLPLVRVKVDYSGFMTINPQRFGQKYVGKVANPQDILIFSKSSKKAGKEAKFDDSERLRPEELNQQNIEALVAESNLKMEVLPVSDLDVALHNFVNKDDKMAFYSCVQYNLEETRNKIARDSDAVKFEEDDIILKVGECLEERVKQRATQNKDDQPFSFNGQSLEDTRSQDIRGKSTAVGSAVSFSDDEDTTMLSASKSTAGKGRKESSQSFRSSRDASEVSKTSSRGRGRGRGRGRASNSLKQTTLDASLGFRHSQRSASIAASASVRSIAEDDENVESPSSDEDVKQDTNAIDESSVGSVFLIEYISCPKHFSSLV</sequence>
<feature type="domain" description="Mre11 DNA-binding" evidence="21">
    <location>
        <begin position="302"/>
        <end position="455"/>
    </location>
</feature>
<evidence type="ECO:0000256" key="11">
    <source>
        <dbReference type="ARBA" id="ARBA00022839"/>
    </source>
</evidence>
<keyword evidence="13 17" id="KW-0464">Manganese</keyword>
<dbReference type="AlphaFoldDB" id="A0A1S3ZUD6"/>
<keyword evidence="11 17" id="KW-0269">Exonuclease</keyword>
<dbReference type="GO" id="GO:0030145">
    <property type="term" value="F:manganese ion binding"/>
    <property type="evidence" value="ECO:0007669"/>
    <property type="project" value="UniProtKB-UniRule"/>
</dbReference>
<keyword evidence="12 17" id="KW-0234">DNA repair</keyword>
<evidence type="ECO:0000256" key="2">
    <source>
        <dbReference type="ARBA" id="ARBA00004123"/>
    </source>
</evidence>
<dbReference type="Pfam" id="PF00149">
    <property type="entry name" value="Metallophos"/>
    <property type="match status" value="1"/>
</dbReference>
<protein>
    <recommendedName>
        <fullName evidence="17">Double-strand break repair protein</fullName>
    </recommendedName>
</protein>
<evidence type="ECO:0000256" key="7">
    <source>
        <dbReference type="ARBA" id="ARBA00022723"/>
    </source>
</evidence>
<feature type="compositionally biased region" description="Acidic residues" evidence="20">
    <location>
        <begin position="634"/>
        <end position="645"/>
    </location>
</feature>
<feature type="compositionally biased region" description="Basic and acidic residues" evidence="20">
    <location>
        <begin position="565"/>
        <end position="581"/>
    </location>
</feature>
<dbReference type="GO" id="GO:0004520">
    <property type="term" value="F:DNA endonuclease activity"/>
    <property type="evidence" value="ECO:0007669"/>
    <property type="project" value="InterPro"/>
</dbReference>
<dbReference type="Gene3D" id="3.30.110.110">
    <property type="entry name" value="Mre11, capping domain"/>
    <property type="match status" value="1"/>
</dbReference>
<evidence type="ECO:0000256" key="19">
    <source>
        <dbReference type="RuleBase" id="RU003447"/>
    </source>
</evidence>
<dbReference type="CDD" id="cd00840">
    <property type="entry name" value="MPP_Mre11_N"/>
    <property type="match status" value="1"/>
</dbReference>
<evidence type="ECO:0000256" key="12">
    <source>
        <dbReference type="ARBA" id="ARBA00023204"/>
    </source>
</evidence>
<evidence type="ECO:0000256" key="3">
    <source>
        <dbReference type="ARBA" id="ARBA00004286"/>
    </source>
</evidence>
<dbReference type="InterPro" id="IPR041796">
    <property type="entry name" value="Mre11_N"/>
</dbReference>
<feature type="region of interest" description="Disordered" evidence="20">
    <location>
        <begin position="625"/>
        <end position="653"/>
    </location>
</feature>
<dbReference type="SMART" id="SM01347">
    <property type="entry name" value="Mre11_DNA_bind"/>
    <property type="match status" value="1"/>
</dbReference>
<feature type="compositionally biased region" description="Basic and acidic residues" evidence="20">
    <location>
        <begin position="507"/>
        <end position="516"/>
    </location>
</feature>
<evidence type="ECO:0000256" key="8">
    <source>
        <dbReference type="ARBA" id="ARBA00022759"/>
    </source>
</evidence>
<evidence type="ECO:0000256" key="16">
    <source>
        <dbReference type="ARBA" id="ARBA00063862"/>
    </source>
</evidence>
<evidence type="ECO:0000256" key="20">
    <source>
        <dbReference type="SAM" id="MobiDB-lite"/>
    </source>
</evidence>
<keyword evidence="5" id="KW-0158">Chromosome</keyword>
<dbReference type="PIRSF" id="PIRSF000882">
    <property type="entry name" value="DSB_repair_MRE11"/>
    <property type="match status" value="1"/>
</dbReference>
<reference evidence="22" key="1">
    <citation type="submission" date="2025-08" db="UniProtKB">
        <authorList>
            <consortium name="RefSeq"/>
        </authorList>
    </citation>
    <scope>IDENTIFICATION</scope>
</reference>
<comment type="similarity">
    <text evidence="4 17 19">Belongs to the MRE11/RAD32 family.</text>
</comment>
<dbReference type="PANTHER" id="PTHR10139">
    <property type="entry name" value="DOUBLE-STRAND BREAK REPAIR PROTEIN MRE11"/>
    <property type="match status" value="1"/>
</dbReference>
<evidence type="ECO:0000256" key="9">
    <source>
        <dbReference type="ARBA" id="ARBA00022763"/>
    </source>
</evidence>